<feature type="compositionally biased region" description="Low complexity" evidence="1">
    <location>
        <begin position="413"/>
        <end position="429"/>
    </location>
</feature>
<gene>
    <name evidence="2" type="ORF">PPERSA_05877</name>
</gene>
<evidence type="ECO:0000313" key="2">
    <source>
        <dbReference type="EMBL" id="KRX09208.1"/>
    </source>
</evidence>
<name>A0A0V0R4R7_PSEPJ</name>
<sequence length="440" mass="52031">MLRQINLFKKVLIKINKNKSYKSSNHRQHCDYCQKVNPKRLQDCPLYKKELQQIRREGAQKSRDNQRNSQNQIESGYKKLRLIVSQQQQFIKQYNQICSECLNFIPNQVQNNDLRMKILQLQDETQTLIPSYDQIIQEPLNQLQEIQLYNTDQDQNQEQNSFTYQRVQQNPGYFPNFQGNKIMNVLFITLFILQCFQIGGFISFQDESCTDPHQGPGYGVNNKYSELFQQYMEGSVSFLSQDIQNVSIDINDIDAQGQQIEIQKNSVVMKSKQYDNLGELNLQDWSEYENDDKPQLINTGDYLFVNFIQQLYNKRESIQQQQIQDKMNKGQNKEENENDDSEEPRFGARHPDNASHNHNHSQPNEKNSEKIQNKNTEEAQNDQTKNKVQKVENNQKDKKILEDQQQSNSYGYFQEQFQDVQDNDVFQNENPKKQQGNFRV</sequence>
<protein>
    <submittedName>
        <fullName evidence="2">Uncharacterized protein</fullName>
    </submittedName>
</protein>
<accession>A0A0V0R4R7</accession>
<dbReference type="Proteomes" id="UP000054937">
    <property type="component" value="Unassembled WGS sequence"/>
</dbReference>
<feature type="compositionally biased region" description="Basic and acidic residues" evidence="1">
    <location>
        <begin position="343"/>
        <end position="355"/>
    </location>
</feature>
<feature type="compositionally biased region" description="Basic and acidic residues" evidence="1">
    <location>
        <begin position="366"/>
        <end position="377"/>
    </location>
</feature>
<dbReference type="AlphaFoldDB" id="A0A0V0R4R7"/>
<evidence type="ECO:0000313" key="3">
    <source>
        <dbReference type="Proteomes" id="UP000054937"/>
    </source>
</evidence>
<dbReference type="InParanoid" id="A0A0V0R4R7"/>
<organism evidence="2 3">
    <name type="scientific">Pseudocohnilembus persalinus</name>
    <name type="common">Ciliate</name>
    <dbReference type="NCBI Taxonomy" id="266149"/>
    <lineage>
        <taxon>Eukaryota</taxon>
        <taxon>Sar</taxon>
        <taxon>Alveolata</taxon>
        <taxon>Ciliophora</taxon>
        <taxon>Intramacronucleata</taxon>
        <taxon>Oligohymenophorea</taxon>
        <taxon>Scuticociliatia</taxon>
        <taxon>Philasterida</taxon>
        <taxon>Pseudocohnilembidae</taxon>
        <taxon>Pseudocohnilembus</taxon>
    </lineage>
</organism>
<feature type="compositionally biased region" description="Polar residues" evidence="1">
    <location>
        <begin position="356"/>
        <end position="365"/>
    </location>
</feature>
<feature type="region of interest" description="Disordered" evidence="1">
    <location>
        <begin position="319"/>
        <end position="440"/>
    </location>
</feature>
<comment type="caution">
    <text evidence="2">The sequence shown here is derived from an EMBL/GenBank/DDBJ whole genome shotgun (WGS) entry which is preliminary data.</text>
</comment>
<reference evidence="2 3" key="1">
    <citation type="journal article" date="2015" name="Sci. Rep.">
        <title>Genome of the facultative scuticociliatosis pathogen Pseudocohnilembus persalinus provides insight into its virulence through horizontal gene transfer.</title>
        <authorList>
            <person name="Xiong J."/>
            <person name="Wang G."/>
            <person name="Cheng J."/>
            <person name="Tian M."/>
            <person name="Pan X."/>
            <person name="Warren A."/>
            <person name="Jiang C."/>
            <person name="Yuan D."/>
            <person name="Miao W."/>
        </authorList>
    </citation>
    <scope>NUCLEOTIDE SEQUENCE [LARGE SCALE GENOMIC DNA]</scope>
    <source>
        <strain evidence="2">36N120E</strain>
    </source>
</reference>
<feature type="compositionally biased region" description="Basic and acidic residues" evidence="1">
    <location>
        <begin position="326"/>
        <end position="335"/>
    </location>
</feature>
<dbReference type="EMBL" id="LDAU01000053">
    <property type="protein sequence ID" value="KRX09208.1"/>
    <property type="molecule type" value="Genomic_DNA"/>
</dbReference>
<proteinExistence type="predicted"/>
<keyword evidence="3" id="KW-1185">Reference proteome</keyword>
<feature type="compositionally biased region" description="Basic and acidic residues" evidence="1">
    <location>
        <begin position="389"/>
        <end position="402"/>
    </location>
</feature>
<evidence type="ECO:0000256" key="1">
    <source>
        <dbReference type="SAM" id="MobiDB-lite"/>
    </source>
</evidence>